<evidence type="ECO:0000256" key="1">
    <source>
        <dbReference type="SAM" id="Phobius"/>
    </source>
</evidence>
<gene>
    <name evidence="2" type="ORF">BCR34DRAFT_567332</name>
</gene>
<protein>
    <submittedName>
        <fullName evidence="2">Uncharacterized protein</fullName>
    </submittedName>
</protein>
<evidence type="ECO:0000313" key="2">
    <source>
        <dbReference type="EMBL" id="ORY10106.1"/>
    </source>
</evidence>
<reference evidence="2 3" key="1">
    <citation type="submission" date="2016-07" db="EMBL/GenBank/DDBJ databases">
        <title>Pervasive Adenine N6-methylation of Active Genes in Fungi.</title>
        <authorList>
            <consortium name="DOE Joint Genome Institute"/>
            <person name="Mondo S.J."/>
            <person name="Dannebaum R.O."/>
            <person name="Kuo R.C."/>
            <person name="Labutti K."/>
            <person name="Haridas S."/>
            <person name="Kuo A."/>
            <person name="Salamov A."/>
            <person name="Ahrendt S.R."/>
            <person name="Lipzen A."/>
            <person name="Sullivan W."/>
            <person name="Andreopoulos W.B."/>
            <person name="Clum A."/>
            <person name="Lindquist E."/>
            <person name="Daum C."/>
            <person name="Ramamoorthy G.K."/>
            <person name="Gryganskyi A."/>
            <person name="Culley D."/>
            <person name="Magnuson J.K."/>
            <person name="James T.Y."/>
            <person name="O'Malley M.A."/>
            <person name="Stajich J.E."/>
            <person name="Spatafora J.W."/>
            <person name="Visel A."/>
            <person name="Grigoriev I.V."/>
        </authorList>
    </citation>
    <scope>NUCLEOTIDE SEQUENCE [LARGE SCALE GENOMIC DNA]</scope>
    <source>
        <strain evidence="2 3">CBS 115471</strain>
    </source>
</reference>
<evidence type="ECO:0000313" key="3">
    <source>
        <dbReference type="Proteomes" id="UP000193144"/>
    </source>
</evidence>
<dbReference type="AlphaFoldDB" id="A0A1Y1ZIR0"/>
<sequence length="113" mass="12405">MGLLARSKVPWHFTFVSLLFSTSLVFVHFPRSLPSQLHNCTSTTHSFHTSTIPTTSRHRAMRLTSSPLLPLALLLGLASAIPVPMPEAAAGIPAACRFKNAKCTWPFGYEEAR</sequence>
<accession>A0A1Y1ZIR0</accession>
<keyword evidence="1" id="KW-1133">Transmembrane helix</keyword>
<name>A0A1Y1ZIR0_9PLEO</name>
<feature type="transmembrane region" description="Helical" evidence="1">
    <location>
        <begin position="12"/>
        <end position="29"/>
    </location>
</feature>
<feature type="transmembrane region" description="Helical" evidence="1">
    <location>
        <begin position="67"/>
        <end position="85"/>
    </location>
</feature>
<comment type="caution">
    <text evidence="2">The sequence shown here is derived from an EMBL/GenBank/DDBJ whole genome shotgun (WGS) entry which is preliminary data.</text>
</comment>
<dbReference type="EMBL" id="MCFA01000077">
    <property type="protein sequence ID" value="ORY10106.1"/>
    <property type="molecule type" value="Genomic_DNA"/>
</dbReference>
<keyword evidence="1" id="KW-0472">Membrane</keyword>
<dbReference type="Proteomes" id="UP000193144">
    <property type="component" value="Unassembled WGS sequence"/>
</dbReference>
<proteinExistence type="predicted"/>
<organism evidence="2 3">
    <name type="scientific">Clohesyomyces aquaticus</name>
    <dbReference type="NCBI Taxonomy" id="1231657"/>
    <lineage>
        <taxon>Eukaryota</taxon>
        <taxon>Fungi</taxon>
        <taxon>Dikarya</taxon>
        <taxon>Ascomycota</taxon>
        <taxon>Pezizomycotina</taxon>
        <taxon>Dothideomycetes</taxon>
        <taxon>Pleosporomycetidae</taxon>
        <taxon>Pleosporales</taxon>
        <taxon>Lindgomycetaceae</taxon>
        <taxon>Clohesyomyces</taxon>
    </lineage>
</organism>
<keyword evidence="1" id="KW-0812">Transmembrane</keyword>
<keyword evidence="3" id="KW-1185">Reference proteome</keyword>